<feature type="region of interest" description="Disordered" evidence="4">
    <location>
        <begin position="51"/>
        <end position="83"/>
    </location>
</feature>
<comment type="cofactor">
    <cofactor evidence="3">
        <name>Mg(2+)</name>
        <dbReference type="ChEBI" id="CHEBI:18420"/>
    </cofactor>
    <text evidence="3">Binds 2 magnesium ions per subunit.</text>
</comment>
<evidence type="ECO:0000256" key="2">
    <source>
        <dbReference type="ARBA" id="ARBA00022801"/>
    </source>
</evidence>
<accession>A0A7K0D555</accession>
<protein>
    <recommendedName>
        <fullName evidence="7">ADP-ribosylglycohydrolase</fullName>
    </recommendedName>
</protein>
<evidence type="ECO:0000313" key="6">
    <source>
        <dbReference type="Proteomes" id="UP000438448"/>
    </source>
</evidence>
<dbReference type="OrthoDB" id="4871367at2"/>
<feature type="binding site" evidence="3">
    <location>
        <position position="157"/>
    </location>
    <ligand>
        <name>Mg(2+)</name>
        <dbReference type="ChEBI" id="CHEBI:18420"/>
        <label>1</label>
    </ligand>
</feature>
<proteinExistence type="inferred from homology"/>
<evidence type="ECO:0000256" key="3">
    <source>
        <dbReference type="PIRSR" id="PIRSR605502-1"/>
    </source>
</evidence>
<organism evidence="5 6">
    <name type="scientific">Nocardia macrotermitis</name>
    <dbReference type="NCBI Taxonomy" id="2585198"/>
    <lineage>
        <taxon>Bacteria</taxon>
        <taxon>Bacillati</taxon>
        <taxon>Actinomycetota</taxon>
        <taxon>Actinomycetes</taxon>
        <taxon>Mycobacteriales</taxon>
        <taxon>Nocardiaceae</taxon>
        <taxon>Nocardia</taxon>
    </lineage>
</organism>
<feature type="region of interest" description="Disordered" evidence="4">
    <location>
        <begin position="241"/>
        <end position="261"/>
    </location>
</feature>
<reference evidence="5 6" key="1">
    <citation type="submission" date="2019-10" db="EMBL/GenBank/DDBJ databases">
        <title>Nocardia macrotermitis sp. nov. and Nocardia aurantia sp. nov., isolated from the gut of fungus growing-termite Macrotermes natalensis.</title>
        <authorList>
            <person name="Benndorf R."/>
            <person name="Schwitalla J."/>
            <person name="Martin K."/>
            <person name="De Beer W."/>
            <person name="Kaster A.-K."/>
            <person name="Vollmers J."/>
            <person name="Poulsen M."/>
            <person name="Beemelmanns C."/>
        </authorList>
    </citation>
    <scope>NUCLEOTIDE SEQUENCE [LARGE SCALE GENOMIC DNA]</scope>
    <source>
        <strain evidence="5 6">RB20</strain>
    </source>
</reference>
<feature type="compositionally biased region" description="Polar residues" evidence="4">
    <location>
        <begin position="69"/>
        <end position="79"/>
    </location>
</feature>
<comment type="similarity">
    <text evidence="1">Belongs to the ADP-ribosylglycohydrolase family.</text>
</comment>
<dbReference type="GO" id="GO:0016787">
    <property type="term" value="F:hydrolase activity"/>
    <property type="evidence" value="ECO:0007669"/>
    <property type="project" value="UniProtKB-KW"/>
</dbReference>
<feature type="compositionally biased region" description="Polar residues" evidence="4">
    <location>
        <begin position="252"/>
        <end position="261"/>
    </location>
</feature>
<dbReference type="PANTHER" id="PTHR16222:SF24">
    <property type="entry name" value="ADP-RIBOSYLHYDROLASE ARH3"/>
    <property type="match status" value="1"/>
</dbReference>
<evidence type="ECO:0000256" key="1">
    <source>
        <dbReference type="ARBA" id="ARBA00010702"/>
    </source>
</evidence>
<keyword evidence="3" id="KW-0479">Metal-binding</keyword>
<dbReference type="InterPro" id="IPR005502">
    <property type="entry name" value="Ribosyl_crysJ1"/>
</dbReference>
<evidence type="ECO:0000256" key="4">
    <source>
        <dbReference type="SAM" id="MobiDB-lite"/>
    </source>
</evidence>
<comment type="caution">
    <text evidence="5">The sequence shown here is derived from an EMBL/GenBank/DDBJ whole genome shotgun (WGS) entry which is preliminary data.</text>
</comment>
<dbReference type="SUPFAM" id="SSF101478">
    <property type="entry name" value="ADP-ribosylglycohydrolase"/>
    <property type="match status" value="1"/>
</dbReference>
<sequence>MSAPGPMRVLQPPEPALYRSSTGGYPIAGYVPSRSRSSDWWYSTPAEGISTTGPSTEINLPDHPATYHPPTQDNPSTEVSPVPDFSATPSPCLPIVYGCLLGGAIGDAVGVPLESLSLGQIRQKHGSPGVPYRTLQVPYALVPGTPQFGRDFDGRISEETQLALLTTEALLRVMTGFPPRDITAAVPRKATGIAQETYIAWLAAQGETMPGEPVASGFLAGRAPFTDRRGTSRTVIEAMHRAASRQRPDQPLGTTTQPVNNSKGSAAVVRVAACGFTDRVETAFHSGCEIAALTHGHPSAWLAAGTFAAVIHGLYSRLNLRESLYQAQLELNRRAGHEEVAAALAAAIALAGRGSPTAEAVESLGRGWTAPEALAIAVYAALSAEAIGRGPSTEILEFGLRLAVNHSGDSDATGALCGSLLGARFGVQCVPDVWAFNSEVNDLVYTLSRDFCIQQSLFRPLDYGASLEYWYTRYPG</sequence>
<dbReference type="Gene3D" id="1.10.4080.10">
    <property type="entry name" value="ADP-ribosylation/Crystallin J1"/>
    <property type="match status" value="1"/>
</dbReference>
<dbReference type="RefSeq" id="WP_153410682.1">
    <property type="nucleotide sequence ID" value="NZ_WEGK01000005.1"/>
</dbReference>
<name>A0A7K0D555_9NOCA</name>
<feature type="binding site" evidence="3">
    <location>
        <position position="411"/>
    </location>
    <ligand>
        <name>Mg(2+)</name>
        <dbReference type="ChEBI" id="CHEBI:18420"/>
        <label>1</label>
    </ligand>
</feature>
<feature type="binding site" evidence="3">
    <location>
        <position position="409"/>
    </location>
    <ligand>
        <name>Mg(2+)</name>
        <dbReference type="ChEBI" id="CHEBI:18420"/>
        <label>1</label>
    </ligand>
</feature>
<dbReference type="InterPro" id="IPR036705">
    <property type="entry name" value="Ribosyl_crysJ1_sf"/>
</dbReference>
<dbReference type="GO" id="GO:0046872">
    <property type="term" value="F:metal ion binding"/>
    <property type="evidence" value="ECO:0007669"/>
    <property type="project" value="UniProtKB-KW"/>
</dbReference>
<dbReference type="InterPro" id="IPR050792">
    <property type="entry name" value="ADP-ribosylglycohydrolase"/>
</dbReference>
<dbReference type="EMBL" id="WEGK01000005">
    <property type="protein sequence ID" value="MQY19964.1"/>
    <property type="molecule type" value="Genomic_DNA"/>
</dbReference>
<gene>
    <name evidence="5" type="ORF">NRB20_30590</name>
</gene>
<dbReference type="Pfam" id="PF03747">
    <property type="entry name" value="ADP_ribosyl_GH"/>
    <property type="match status" value="1"/>
</dbReference>
<dbReference type="AlphaFoldDB" id="A0A7K0D555"/>
<dbReference type="Proteomes" id="UP000438448">
    <property type="component" value="Unassembled WGS sequence"/>
</dbReference>
<keyword evidence="6" id="KW-1185">Reference proteome</keyword>
<dbReference type="PANTHER" id="PTHR16222">
    <property type="entry name" value="ADP-RIBOSYLGLYCOHYDROLASE"/>
    <property type="match status" value="1"/>
</dbReference>
<keyword evidence="3" id="KW-0460">Magnesium</keyword>
<evidence type="ECO:0008006" key="7">
    <source>
        <dbReference type="Google" id="ProtNLM"/>
    </source>
</evidence>
<keyword evidence="2" id="KW-0378">Hydrolase</keyword>
<evidence type="ECO:0000313" key="5">
    <source>
        <dbReference type="EMBL" id="MQY19964.1"/>
    </source>
</evidence>